<evidence type="ECO:0000256" key="11">
    <source>
        <dbReference type="RuleBase" id="RU364053"/>
    </source>
</evidence>
<feature type="binding site" evidence="10">
    <location>
        <begin position="26"/>
        <end position="33"/>
    </location>
    <ligand>
        <name>ATP</name>
        <dbReference type="ChEBI" id="CHEBI:30616"/>
    </ligand>
</feature>
<dbReference type="SUPFAM" id="SSF52540">
    <property type="entry name" value="P-loop containing nucleoside triphosphate hydrolases"/>
    <property type="match status" value="1"/>
</dbReference>
<dbReference type="GO" id="GO:0005829">
    <property type="term" value="C:cytosol"/>
    <property type="evidence" value="ECO:0007669"/>
    <property type="project" value="TreeGrafter"/>
</dbReference>
<dbReference type="InterPro" id="IPR005751">
    <property type="entry name" value="ATP-dep_DNA_helicase_PcrA"/>
</dbReference>
<dbReference type="AlphaFoldDB" id="A0A923EB86"/>
<dbReference type="GO" id="GO:0016787">
    <property type="term" value="F:hydrolase activity"/>
    <property type="evidence" value="ECO:0007669"/>
    <property type="project" value="UniProtKB-UniRule"/>
</dbReference>
<dbReference type="RefSeq" id="WP_035145814.1">
    <property type="nucleotide sequence ID" value="NZ_JAAZWO010000039.1"/>
</dbReference>
<evidence type="ECO:0000259" key="12">
    <source>
        <dbReference type="PROSITE" id="PS51198"/>
    </source>
</evidence>
<comment type="caution">
    <text evidence="14">The sequence shown here is derived from an EMBL/GenBank/DDBJ whole genome shotgun (WGS) entry which is preliminary data.</text>
</comment>
<comment type="similarity">
    <text evidence="1 11">Belongs to the helicase family. UvrD subfamily.</text>
</comment>
<comment type="catalytic activity">
    <reaction evidence="8">
        <text>Couples ATP hydrolysis with the unwinding of duplex DNA by translocating in the 3'-5' direction.</text>
        <dbReference type="EC" id="5.6.2.4"/>
    </reaction>
</comment>
<dbReference type="PROSITE" id="PS51198">
    <property type="entry name" value="UVRD_HELICASE_ATP_BIND"/>
    <property type="match status" value="1"/>
</dbReference>
<evidence type="ECO:0000313" key="15">
    <source>
        <dbReference type="Proteomes" id="UP000563151"/>
    </source>
</evidence>
<name>A0A923EB86_CLOTT</name>
<dbReference type="InterPro" id="IPR027417">
    <property type="entry name" value="P-loop_NTPase"/>
</dbReference>
<dbReference type="InterPro" id="IPR014017">
    <property type="entry name" value="DNA_helicase_UvrD-like_C"/>
</dbReference>
<evidence type="ECO:0000256" key="3">
    <source>
        <dbReference type="ARBA" id="ARBA00022801"/>
    </source>
</evidence>
<evidence type="ECO:0000256" key="10">
    <source>
        <dbReference type="PROSITE-ProRule" id="PRU00560"/>
    </source>
</evidence>
<evidence type="ECO:0000256" key="4">
    <source>
        <dbReference type="ARBA" id="ARBA00022806"/>
    </source>
</evidence>
<keyword evidence="7" id="KW-0413">Isomerase</keyword>
<dbReference type="Pfam" id="PF13361">
    <property type="entry name" value="UvrD_C"/>
    <property type="match status" value="1"/>
</dbReference>
<evidence type="ECO:0000256" key="8">
    <source>
        <dbReference type="ARBA" id="ARBA00034617"/>
    </source>
</evidence>
<keyword evidence="4 10" id="KW-0347">Helicase</keyword>
<keyword evidence="6 11" id="KW-0238">DNA-binding</keyword>
<dbReference type="EC" id="5.6.2.4" evidence="11"/>
<evidence type="ECO:0000256" key="7">
    <source>
        <dbReference type="ARBA" id="ARBA00023235"/>
    </source>
</evidence>
<dbReference type="InterPro" id="IPR014016">
    <property type="entry name" value="UvrD-like_ATP-bd"/>
</dbReference>
<dbReference type="GO" id="GO:0003677">
    <property type="term" value="F:DNA binding"/>
    <property type="evidence" value="ECO:0007669"/>
    <property type="project" value="UniProtKB-KW"/>
</dbReference>
<reference evidence="14 15" key="1">
    <citation type="submission" date="2020-04" db="EMBL/GenBank/DDBJ databases">
        <title>Genomic insights into acetone-butanol-ethanol (ABE) fermentation by sequencing solventogenic clostridia strains.</title>
        <authorList>
            <person name="Brown S."/>
        </authorList>
    </citation>
    <scope>NUCLEOTIDE SEQUENCE [LARGE SCALE GENOMIC DNA]</scope>
    <source>
        <strain evidence="14 15">DJ011</strain>
    </source>
</reference>
<dbReference type="CDD" id="cd18807">
    <property type="entry name" value="SF1_C_UvrD"/>
    <property type="match status" value="1"/>
</dbReference>
<dbReference type="GO" id="GO:0000725">
    <property type="term" value="P:recombinational repair"/>
    <property type="evidence" value="ECO:0007669"/>
    <property type="project" value="TreeGrafter"/>
</dbReference>
<organism evidence="14 15">
    <name type="scientific">Clostridium tetanomorphum</name>
    <dbReference type="NCBI Taxonomy" id="1553"/>
    <lineage>
        <taxon>Bacteria</taxon>
        <taxon>Bacillati</taxon>
        <taxon>Bacillota</taxon>
        <taxon>Clostridia</taxon>
        <taxon>Eubacteriales</taxon>
        <taxon>Clostridiaceae</taxon>
        <taxon>Clostridium</taxon>
    </lineage>
</organism>
<dbReference type="Gene3D" id="3.40.50.300">
    <property type="entry name" value="P-loop containing nucleotide triphosphate hydrolases"/>
    <property type="match status" value="2"/>
</dbReference>
<dbReference type="GO" id="GO:0033202">
    <property type="term" value="C:DNA helicase complex"/>
    <property type="evidence" value="ECO:0007669"/>
    <property type="project" value="TreeGrafter"/>
</dbReference>
<keyword evidence="2 10" id="KW-0547">Nucleotide-binding</keyword>
<evidence type="ECO:0000256" key="2">
    <source>
        <dbReference type="ARBA" id="ARBA00022741"/>
    </source>
</evidence>
<dbReference type="Gene3D" id="1.10.486.10">
    <property type="entry name" value="PCRA, domain 4"/>
    <property type="match status" value="1"/>
</dbReference>
<accession>A0A923EB86</accession>
<dbReference type="PANTHER" id="PTHR11070">
    <property type="entry name" value="UVRD / RECB / PCRA DNA HELICASE FAMILY MEMBER"/>
    <property type="match status" value="1"/>
</dbReference>
<evidence type="ECO:0000313" key="14">
    <source>
        <dbReference type="EMBL" id="MBC2399898.1"/>
    </source>
</evidence>
<evidence type="ECO:0000256" key="1">
    <source>
        <dbReference type="ARBA" id="ARBA00009922"/>
    </source>
</evidence>
<evidence type="ECO:0000259" key="13">
    <source>
        <dbReference type="PROSITE" id="PS51217"/>
    </source>
</evidence>
<dbReference type="Proteomes" id="UP000563151">
    <property type="component" value="Unassembled WGS sequence"/>
</dbReference>
<dbReference type="FunFam" id="1.10.486.10:FF:000003">
    <property type="entry name" value="ATP-dependent DNA helicase"/>
    <property type="match status" value="1"/>
</dbReference>
<evidence type="ECO:0000256" key="5">
    <source>
        <dbReference type="ARBA" id="ARBA00022840"/>
    </source>
</evidence>
<feature type="domain" description="UvrD-like helicase ATP-binding" evidence="12">
    <location>
        <begin position="5"/>
        <end position="285"/>
    </location>
</feature>
<evidence type="ECO:0000256" key="9">
    <source>
        <dbReference type="ARBA" id="ARBA00048988"/>
    </source>
</evidence>
<feature type="domain" description="UvrD-like helicase C-terminal" evidence="13">
    <location>
        <begin position="286"/>
        <end position="560"/>
    </location>
</feature>
<keyword evidence="15" id="KW-1185">Reference proteome</keyword>
<protein>
    <recommendedName>
        <fullName evidence="11">ATP-dependent DNA helicase</fullName>
        <ecNumber evidence="11">5.6.2.4</ecNumber>
    </recommendedName>
</protein>
<dbReference type="EMBL" id="JAAZWO010000039">
    <property type="protein sequence ID" value="MBC2399898.1"/>
    <property type="molecule type" value="Genomic_DNA"/>
</dbReference>
<proteinExistence type="inferred from homology"/>
<dbReference type="GO" id="GO:0005524">
    <property type="term" value="F:ATP binding"/>
    <property type="evidence" value="ECO:0007669"/>
    <property type="project" value="UniProtKB-UniRule"/>
</dbReference>
<dbReference type="PANTHER" id="PTHR11070:SF2">
    <property type="entry name" value="ATP-DEPENDENT DNA HELICASE SRS2"/>
    <property type="match status" value="1"/>
</dbReference>
<dbReference type="Pfam" id="PF00580">
    <property type="entry name" value="UvrD-helicase"/>
    <property type="match status" value="1"/>
</dbReference>
<dbReference type="CDD" id="cd17932">
    <property type="entry name" value="DEXQc_UvrD"/>
    <property type="match status" value="1"/>
</dbReference>
<gene>
    <name evidence="14" type="primary">pcrA</name>
    <name evidence="14" type="ORF">HGG79_19335</name>
</gene>
<dbReference type="GO" id="GO:0006260">
    <property type="term" value="P:DNA replication"/>
    <property type="evidence" value="ECO:0007669"/>
    <property type="project" value="InterPro"/>
</dbReference>
<keyword evidence="3 10" id="KW-0378">Hydrolase</keyword>
<evidence type="ECO:0000256" key="6">
    <source>
        <dbReference type="ARBA" id="ARBA00023125"/>
    </source>
</evidence>
<keyword evidence="5 10" id="KW-0067">ATP-binding</keyword>
<dbReference type="Pfam" id="PF21196">
    <property type="entry name" value="PcrA_UvrD_tudor"/>
    <property type="match status" value="1"/>
</dbReference>
<sequence>MDLKKLLNKEQYEAVTTVEGPLLILAGAGSGKTRVLTYRIANLINNLNIYPSQILAITFTNKAASEMKERVRNIVGNEADNMWITTFHSSCVRILRREGEKLGYNKNFAIYDSYDQKILMKECLKELNINDKDFDDRVVLNKIGQLKDNLISPEGFKRNNEKDYKLNKIADLYMLYQKKLKSSNALDFDDLIYKTVELFKKNPEVLEFYQRKFKYIMVDEYQDTNKSQYELTRLLSASHRNICVVGDDDQCIYEWRGADIRNILDFEKDYPEVKIIKLEENYRSKANILNAANAVIKNNYNRKNKVLRTSNGNGEKIKIYRACSDIEESQFIASEIKKIMEDENKSYKDFAILYRTNAQSRIFEEAFMRNNIPYKIVGGLKFYDRKEIKDVMSYLKLINNPLDDISLKRIINVPKRGIGDATIEKIQEFASSMEECAYSVLLDADSIGLSTRATSSINKFISLMNSFIRKKDEVHVSKLIQEILESTGYMAELQKSSNIEDLSRIENLKELVSAAVDFENYSEDKSLSAFLEQVALVSDIDNFDEEVEAVVLMTVHSAKGLEFPVVFMAGMENGIFPGAKSLDDPDEMEESRRLCYVGITRAKEKLYMTSAERRMMFGRTVAYSQSDFIEEISLDLKDFIKEGRNNLSGNNFYKRESIYSNNNRMVKEISVDSAKLKKDNEDGKLSLEQARPGKKVKHSKFGIGTIVSAVKNGDDIKLTVAFDRMGVKILMLSVAPLEAV</sequence>
<dbReference type="NCBIfam" id="TIGR01073">
    <property type="entry name" value="pcrA"/>
    <property type="match status" value="1"/>
</dbReference>
<dbReference type="Gene3D" id="1.10.10.160">
    <property type="match status" value="1"/>
</dbReference>
<dbReference type="InterPro" id="IPR013986">
    <property type="entry name" value="DExx_box_DNA_helicase_dom_sf"/>
</dbReference>
<dbReference type="PROSITE" id="PS51217">
    <property type="entry name" value="UVRD_HELICASE_CTER"/>
    <property type="match status" value="1"/>
</dbReference>
<dbReference type="InterPro" id="IPR000212">
    <property type="entry name" value="DNA_helicase_UvrD/REP"/>
</dbReference>
<comment type="catalytic activity">
    <reaction evidence="9 11">
        <text>ATP + H2O = ADP + phosphate + H(+)</text>
        <dbReference type="Rhea" id="RHEA:13065"/>
        <dbReference type="ChEBI" id="CHEBI:15377"/>
        <dbReference type="ChEBI" id="CHEBI:15378"/>
        <dbReference type="ChEBI" id="CHEBI:30616"/>
        <dbReference type="ChEBI" id="CHEBI:43474"/>
        <dbReference type="ChEBI" id="CHEBI:456216"/>
        <dbReference type="EC" id="5.6.2.4"/>
    </reaction>
</comment>
<dbReference type="GO" id="GO:0043138">
    <property type="term" value="F:3'-5' DNA helicase activity"/>
    <property type="evidence" value="ECO:0007669"/>
    <property type="project" value="UniProtKB-EC"/>
</dbReference>